<name>A0A3R7GWY5_9BURK</name>
<dbReference type="EMBL" id="MCAS01000003">
    <property type="protein sequence ID" value="RKF49777.1"/>
    <property type="molecule type" value="Genomic_DNA"/>
</dbReference>
<sequence>MCAICELKLEFNVDHPLALSVAVATRNAIDAGTLPESLLDGALSNAKMRAAAVDALQGLTARLETSKPASELLALPDFYVLLIEIGTWGFFHATGRGFDPDITPEAPNVTADNQADRDIVFVTSETALRAVLDGRLSIDAAFAGDLVMLDAGVEHTAQLRAVLNDALAAPAILLDPLPLVPG</sequence>
<organism evidence="1 2">
    <name type="scientific">Paraburkholderia fungorum</name>
    <dbReference type="NCBI Taxonomy" id="134537"/>
    <lineage>
        <taxon>Bacteria</taxon>
        <taxon>Pseudomonadati</taxon>
        <taxon>Pseudomonadota</taxon>
        <taxon>Betaproteobacteria</taxon>
        <taxon>Burkholderiales</taxon>
        <taxon>Burkholderiaceae</taxon>
        <taxon>Paraburkholderia</taxon>
    </lineage>
</organism>
<dbReference type="Proteomes" id="UP000283709">
    <property type="component" value="Unassembled WGS sequence"/>
</dbReference>
<gene>
    <name evidence="1" type="ORF">BCY88_16480</name>
</gene>
<comment type="caution">
    <text evidence="1">The sequence shown here is derived from an EMBL/GenBank/DDBJ whole genome shotgun (WGS) entry which is preliminary data.</text>
</comment>
<accession>A0A3R7GWY5</accession>
<evidence type="ECO:0008006" key="3">
    <source>
        <dbReference type="Google" id="ProtNLM"/>
    </source>
</evidence>
<dbReference type="OrthoDB" id="9095835at2"/>
<dbReference type="RefSeq" id="WP_120343068.1">
    <property type="nucleotide sequence ID" value="NZ_MCAS01000003.1"/>
</dbReference>
<reference evidence="1 2" key="1">
    <citation type="submission" date="2016-07" db="EMBL/GenBank/DDBJ databases">
        <title>Genome analysis of Burkholderia fungorum ES3-20.</title>
        <authorList>
            <person name="Xu D."/>
            <person name="Yao R."/>
            <person name="Zheng S."/>
        </authorList>
    </citation>
    <scope>NUCLEOTIDE SEQUENCE [LARGE SCALE GENOMIC DNA]</scope>
    <source>
        <strain evidence="1 2">ES3-20</strain>
    </source>
</reference>
<evidence type="ECO:0000313" key="1">
    <source>
        <dbReference type="EMBL" id="RKF49777.1"/>
    </source>
</evidence>
<proteinExistence type="predicted"/>
<evidence type="ECO:0000313" key="2">
    <source>
        <dbReference type="Proteomes" id="UP000283709"/>
    </source>
</evidence>
<protein>
    <recommendedName>
        <fullName evidence="3">SCP2 domain-containing protein</fullName>
    </recommendedName>
</protein>
<dbReference type="AlphaFoldDB" id="A0A3R7GWY5"/>